<gene>
    <name evidence="6" type="ORF">E9677_16750</name>
</gene>
<comment type="caution">
    <text evidence="6">The sequence shown here is derived from an EMBL/GenBank/DDBJ whole genome shotgun (WGS) entry which is preliminary data.</text>
</comment>
<keyword evidence="3" id="KW-0804">Transcription</keyword>
<keyword evidence="2 6" id="KW-0238">DNA-binding</keyword>
<accession>A0ABY2QVB6</accession>
<dbReference type="Gene3D" id="1.10.260.40">
    <property type="entry name" value="lambda repressor-like DNA-binding domains"/>
    <property type="match status" value="1"/>
</dbReference>
<dbReference type="InterPro" id="IPR046335">
    <property type="entry name" value="LacI/GalR-like_sensor"/>
</dbReference>
<sequence>MSTIEEIASRAGCSMATVSRVLNRSGPVSEAMLRRVRKAALELGYQKLEGTIAAKRHRPVVGVLIPSISNPVFAASLSGIQSRMRVAGHGVLIAQSDYDPAREPDAIAALLAENPTGLIMTLCNPLVSQSTLSVDLPPTVLLHNQPTPRFKAAVTTDNRRAGQELANHLIHHGHRQILFVSGWFASSDRARLRYEGYCDAMQGAGLEIADALQVSLTTGYGDLDLSEILSLYRPTAIIASNDLLALGVISAVRREGLQVPDDVSVAGFDGIAIGQLVYPPLTTIEMADVSMGATAASLLLDMAANSAVPRHLTLDYKLNPGGTVRQAPQTPEPISSRA</sequence>
<keyword evidence="1" id="KW-0805">Transcription regulation</keyword>
<dbReference type="Gene3D" id="3.40.50.2300">
    <property type="match status" value="2"/>
</dbReference>
<evidence type="ECO:0000313" key="6">
    <source>
        <dbReference type="EMBL" id="THV12818.1"/>
    </source>
</evidence>
<protein>
    <submittedName>
        <fullName evidence="6">LacI family DNA-binding transcriptional regulator</fullName>
    </submittedName>
</protein>
<dbReference type="GO" id="GO:0003677">
    <property type="term" value="F:DNA binding"/>
    <property type="evidence" value="ECO:0007669"/>
    <property type="project" value="UniProtKB-KW"/>
</dbReference>
<evidence type="ECO:0000256" key="1">
    <source>
        <dbReference type="ARBA" id="ARBA00023015"/>
    </source>
</evidence>
<feature type="domain" description="HTH lacI-type" evidence="5">
    <location>
        <begin position="2"/>
        <end position="46"/>
    </location>
</feature>
<dbReference type="InterPro" id="IPR010982">
    <property type="entry name" value="Lambda_DNA-bd_dom_sf"/>
</dbReference>
<dbReference type="Proteomes" id="UP000309667">
    <property type="component" value="Unassembled WGS sequence"/>
</dbReference>
<evidence type="ECO:0000256" key="2">
    <source>
        <dbReference type="ARBA" id="ARBA00023125"/>
    </source>
</evidence>
<keyword evidence="7" id="KW-1185">Reference proteome</keyword>
<dbReference type="PANTHER" id="PTHR30146">
    <property type="entry name" value="LACI-RELATED TRANSCRIPTIONAL REPRESSOR"/>
    <property type="match status" value="1"/>
</dbReference>
<dbReference type="SUPFAM" id="SSF53822">
    <property type="entry name" value="Periplasmic binding protein-like I"/>
    <property type="match status" value="1"/>
</dbReference>
<evidence type="ECO:0000256" key="3">
    <source>
        <dbReference type="ARBA" id="ARBA00023163"/>
    </source>
</evidence>
<reference evidence="6 7" key="1">
    <citation type="submission" date="2019-04" db="EMBL/GenBank/DDBJ databases">
        <title>Genome sequence of strain 7209-2.</title>
        <authorList>
            <person name="Gao J."/>
            <person name="Sun J."/>
        </authorList>
    </citation>
    <scope>NUCLEOTIDE SEQUENCE [LARGE SCALE GENOMIC DNA]</scope>
    <source>
        <strain evidence="6 7">7209-2</strain>
    </source>
</reference>
<dbReference type="PROSITE" id="PS50932">
    <property type="entry name" value="HTH_LACI_2"/>
    <property type="match status" value="1"/>
</dbReference>
<evidence type="ECO:0000313" key="7">
    <source>
        <dbReference type="Proteomes" id="UP000309667"/>
    </source>
</evidence>
<proteinExistence type="predicted"/>
<dbReference type="Pfam" id="PF13377">
    <property type="entry name" value="Peripla_BP_3"/>
    <property type="match status" value="1"/>
</dbReference>
<dbReference type="InterPro" id="IPR028082">
    <property type="entry name" value="Peripla_BP_I"/>
</dbReference>
<dbReference type="PANTHER" id="PTHR30146:SF154">
    <property type="entry name" value="TRANSCRIPTION REGULATOR, MEMBER OF GALR FAMILY"/>
    <property type="match status" value="1"/>
</dbReference>
<evidence type="ECO:0000256" key="4">
    <source>
        <dbReference type="SAM" id="MobiDB-lite"/>
    </source>
</evidence>
<dbReference type="SMART" id="SM00354">
    <property type="entry name" value="HTH_LACI"/>
    <property type="match status" value="1"/>
</dbReference>
<organism evidence="6 7">
    <name type="scientific">Rhizobium rhizophilum</name>
    <dbReference type="NCBI Taxonomy" id="1850373"/>
    <lineage>
        <taxon>Bacteria</taxon>
        <taxon>Pseudomonadati</taxon>
        <taxon>Pseudomonadota</taxon>
        <taxon>Alphaproteobacteria</taxon>
        <taxon>Hyphomicrobiales</taxon>
        <taxon>Rhizobiaceae</taxon>
        <taxon>Rhizobium/Agrobacterium group</taxon>
        <taxon>Rhizobium</taxon>
    </lineage>
</organism>
<dbReference type="SUPFAM" id="SSF47413">
    <property type="entry name" value="lambda repressor-like DNA-binding domains"/>
    <property type="match status" value="1"/>
</dbReference>
<dbReference type="CDD" id="cd01392">
    <property type="entry name" value="HTH_LacI"/>
    <property type="match status" value="1"/>
</dbReference>
<feature type="region of interest" description="Disordered" evidence="4">
    <location>
        <begin position="319"/>
        <end position="338"/>
    </location>
</feature>
<dbReference type="Pfam" id="PF00356">
    <property type="entry name" value="LacI"/>
    <property type="match status" value="1"/>
</dbReference>
<dbReference type="EMBL" id="STGT01000004">
    <property type="protein sequence ID" value="THV12818.1"/>
    <property type="molecule type" value="Genomic_DNA"/>
</dbReference>
<name>A0ABY2QVB6_9HYPH</name>
<dbReference type="RefSeq" id="WP_136559609.1">
    <property type="nucleotide sequence ID" value="NZ_STGT01000004.1"/>
</dbReference>
<feature type="compositionally biased region" description="Polar residues" evidence="4">
    <location>
        <begin position="326"/>
        <end position="338"/>
    </location>
</feature>
<dbReference type="InterPro" id="IPR000843">
    <property type="entry name" value="HTH_LacI"/>
</dbReference>
<evidence type="ECO:0000259" key="5">
    <source>
        <dbReference type="PROSITE" id="PS50932"/>
    </source>
</evidence>